<accession>A0A091NCE1</accession>
<feature type="non-terminal residue" evidence="2">
    <location>
        <position position="161"/>
    </location>
</feature>
<feature type="compositionally biased region" description="Low complexity" evidence="1">
    <location>
        <begin position="45"/>
        <end position="65"/>
    </location>
</feature>
<evidence type="ECO:0000313" key="3">
    <source>
        <dbReference type="Proteomes" id="UP000053537"/>
    </source>
</evidence>
<name>A0A091NCE1_9PASS</name>
<dbReference type="EMBL" id="KK845717">
    <property type="protein sequence ID" value="KFP87378.1"/>
    <property type="molecule type" value="Genomic_DNA"/>
</dbReference>
<protein>
    <submittedName>
        <fullName evidence="2">Uncharacterized protein</fullName>
    </submittedName>
</protein>
<dbReference type="Proteomes" id="UP000053537">
    <property type="component" value="Unassembled WGS sequence"/>
</dbReference>
<evidence type="ECO:0000256" key="1">
    <source>
        <dbReference type="SAM" id="MobiDB-lite"/>
    </source>
</evidence>
<organism evidence="2 3">
    <name type="scientific">Acanthisitta chloris</name>
    <name type="common">rifleman</name>
    <dbReference type="NCBI Taxonomy" id="57068"/>
    <lineage>
        <taxon>Eukaryota</taxon>
        <taxon>Metazoa</taxon>
        <taxon>Chordata</taxon>
        <taxon>Craniata</taxon>
        <taxon>Vertebrata</taxon>
        <taxon>Euteleostomi</taxon>
        <taxon>Archelosauria</taxon>
        <taxon>Archosauria</taxon>
        <taxon>Dinosauria</taxon>
        <taxon>Saurischia</taxon>
        <taxon>Theropoda</taxon>
        <taxon>Coelurosauria</taxon>
        <taxon>Aves</taxon>
        <taxon>Neognathae</taxon>
        <taxon>Neoaves</taxon>
        <taxon>Telluraves</taxon>
        <taxon>Australaves</taxon>
        <taxon>Passeriformes</taxon>
        <taxon>Acanthisittidae</taxon>
        <taxon>Acanthisitta</taxon>
    </lineage>
</organism>
<proteinExistence type="predicted"/>
<dbReference type="AlphaFoldDB" id="A0A091NCE1"/>
<evidence type="ECO:0000313" key="2">
    <source>
        <dbReference type="EMBL" id="KFP87378.1"/>
    </source>
</evidence>
<feature type="region of interest" description="Disordered" evidence="1">
    <location>
        <begin position="103"/>
        <end position="145"/>
    </location>
</feature>
<gene>
    <name evidence="2" type="ORF">N310_12778</name>
</gene>
<reference evidence="2 3" key="1">
    <citation type="submission" date="2014-04" db="EMBL/GenBank/DDBJ databases">
        <title>Genome evolution of avian class.</title>
        <authorList>
            <person name="Zhang G."/>
            <person name="Li C."/>
        </authorList>
    </citation>
    <scope>NUCLEOTIDE SEQUENCE [LARGE SCALE GENOMIC DNA]</scope>
    <source>
        <strain evidence="2">BGI_N310</strain>
    </source>
</reference>
<feature type="non-terminal residue" evidence="2">
    <location>
        <position position="1"/>
    </location>
</feature>
<feature type="region of interest" description="Disordered" evidence="1">
    <location>
        <begin position="15"/>
        <end position="65"/>
    </location>
</feature>
<keyword evidence="3" id="KW-1185">Reference proteome</keyword>
<sequence>DYPELADSLHQLLGAEEAKPCPQGTESVAMSRDSHLATGVTQGGSSCHPEVSSASASSFPRARPSLSEEETLICRAADGGDAPHRVSCWFLSSEEQQETILAGSHHDAHVGYHRQSLGGQSPFPSTPELLRPQTPPSPGSALRSRSVLSLSALSSEENGLS</sequence>